<feature type="transmembrane region" description="Helical" evidence="7">
    <location>
        <begin position="77"/>
        <end position="101"/>
    </location>
</feature>
<dbReference type="InterPro" id="IPR036259">
    <property type="entry name" value="MFS_trans_sf"/>
</dbReference>
<dbReference type="SUPFAM" id="SSF103473">
    <property type="entry name" value="MFS general substrate transporter"/>
    <property type="match status" value="1"/>
</dbReference>
<dbReference type="AlphaFoldDB" id="A0A8J3Z0C3"/>
<feature type="domain" description="Major facilitator superfamily (MFS) profile" evidence="8">
    <location>
        <begin position="11"/>
        <end position="389"/>
    </location>
</feature>
<dbReference type="PRINTS" id="PR01035">
    <property type="entry name" value="TCRTETA"/>
</dbReference>
<evidence type="ECO:0000256" key="5">
    <source>
        <dbReference type="ARBA" id="ARBA00022989"/>
    </source>
</evidence>
<keyword evidence="6 7" id="KW-0472">Membrane</keyword>
<evidence type="ECO:0000313" key="10">
    <source>
        <dbReference type="Proteomes" id="UP000612585"/>
    </source>
</evidence>
<dbReference type="InterPro" id="IPR050171">
    <property type="entry name" value="MFS_Transporters"/>
</dbReference>
<feature type="transmembrane region" description="Helical" evidence="7">
    <location>
        <begin position="299"/>
        <end position="319"/>
    </location>
</feature>
<dbReference type="InterPro" id="IPR001958">
    <property type="entry name" value="Tet-R_TetA/multi-R_MdtG-like"/>
</dbReference>
<evidence type="ECO:0000256" key="7">
    <source>
        <dbReference type="SAM" id="Phobius"/>
    </source>
</evidence>
<proteinExistence type="predicted"/>
<evidence type="ECO:0000256" key="4">
    <source>
        <dbReference type="ARBA" id="ARBA00022692"/>
    </source>
</evidence>
<comment type="subcellular location">
    <subcellularLocation>
        <location evidence="1">Cell membrane</location>
        <topology evidence="1">Multi-pass membrane protein</topology>
    </subcellularLocation>
</comment>
<organism evidence="9 10">
    <name type="scientific">Virgisporangium aurantiacum</name>
    <dbReference type="NCBI Taxonomy" id="175570"/>
    <lineage>
        <taxon>Bacteria</taxon>
        <taxon>Bacillati</taxon>
        <taxon>Actinomycetota</taxon>
        <taxon>Actinomycetes</taxon>
        <taxon>Micromonosporales</taxon>
        <taxon>Micromonosporaceae</taxon>
        <taxon>Virgisporangium</taxon>
    </lineage>
</organism>
<dbReference type="Pfam" id="PF07690">
    <property type="entry name" value="MFS_1"/>
    <property type="match status" value="1"/>
</dbReference>
<dbReference type="EMBL" id="BOPG01000013">
    <property type="protein sequence ID" value="GIJ55096.1"/>
    <property type="molecule type" value="Genomic_DNA"/>
</dbReference>
<dbReference type="Gene3D" id="1.20.1250.20">
    <property type="entry name" value="MFS general substrate transporter like domains"/>
    <property type="match status" value="2"/>
</dbReference>
<protein>
    <submittedName>
        <fullName evidence="9">MFS transporter</fullName>
    </submittedName>
</protein>
<feature type="transmembrane region" description="Helical" evidence="7">
    <location>
        <begin position="366"/>
        <end position="385"/>
    </location>
</feature>
<dbReference type="Proteomes" id="UP000612585">
    <property type="component" value="Unassembled WGS sequence"/>
</dbReference>
<dbReference type="PROSITE" id="PS50850">
    <property type="entry name" value="MFS"/>
    <property type="match status" value="1"/>
</dbReference>
<evidence type="ECO:0000259" key="8">
    <source>
        <dbReference type="PROSITE" id="PS50850"/>
    </source>
</evidence>
<dbReference type="GO" id="GO:0005886">
    <property type="term" value="C:plasma membrane"/>
    <property type="evidence" value="ECO:0007669"/>
    <property type="project" value="UniProtKB-SubCell"/>
</dbReference>
<keyword evidence="10" id="KW-1185">Reference proteome</keyword>
<evidence type="ECO:0000256" key="3">
    <source>
        <dbReference type="ARBA" id="ARBA00022475"/>
    </source>
</evidence>
<evidence type="ECO:0000256" key="1">
    <source>
        <dbReference type="ARBA" id="ARBA00004651"/>
    </source>
</evidence>
<comment type="caution">
    <text evidence="9">The sequence shown here is derived from an EMBL/GenBank/DDBJ whole genome shotgun (WGS) entry which is preliminary data.</text>
</comment>
<dbReference type="PANTHER" id="PTHR23517:SF3">
    <property type="entry name" value="INTEGRAL MEMBRANE TRANSPORT PROTEIN"/>
    <property type="match status" value="1"/>
</dbReference>
<dbReference type="InterPro" id="IPR011701">
    <property type="entry name" value="MFS"/>
</dbReference>
<keyword evidence="2" id="KW-0813">Transport</keyword>
<dbReference type="InterPro" id="IPR020846">
    <property type="entry name" value="MFS_dom"/>
</dbReference>
<sequence>MTGQVTSLRSVGSTVYLPSLLFGIGQGAVVPVLVVSARELGASLAVAGFVVALMGIGKIVADVPAGILADRVGERRAMLVAIVIALASLVVCAFAPAVWVLGAGVTGLGLAQAVWGLARQAYLTDVMPYHLRARALSTLGGTQRIGLFVGPFLSAGAVSVWGIGAAYGIHVVVVVIAGAVMLALPEPPTGRASRTPETPSGTLDTVRRHLPVLRTLAMGALLLSAVRAGRPVAIPLWAEHLGLDAAQTSLIFGVSGGIEALVFYPAGFLMDRYGRLFTVLMSTIGLAAAYLLLPFTNGFVALMCVGAVMGLFNGMGSGINMTISADVSPPDNRPTFLGVWRLLSDIGNGLGPLLVGGIAAVALAPAVASLGVVSGLSAVIMAVWLPRYSARR</sequence>
<evidence type="ECO:0000256" key="6">
    <source>
        <dbReference type="ARBA" id="ARBA00023136"/>
    </source>
</evidence>
<dbReference type="GO" id="GO:0022857">
    <property type="term" value="F:transmembrane transporter activity"/>
    <property type="evidence" value="ECO:0007669"/>
    <property type="project" value="InterPro"/>
</dbReference>
<feature type="transmembrane region" description="Helical" evidence="7">
    <location>
        <begin position="40"/>
        <end position="65"/>
    </location>
</feature>
<feature type="transmembrane region" description="Helical" evidence="7">
    <location>
        <begin position="216"/>
        <end position="238"/>
    </location>
</feature>
<feature type="transmembrane region" description="Helical" evidence="7">
    <location>
        <begin position="250"/>
        <end position="269"/>
    </location>
</feature>
<feature type="transmembrane region" description="Helical" evidence="7">
    <location>
        <begin position="160"/>
        <end position="184"/>
    </location>
</feature>
<keyword evidence="4 7" id="KW-0812">Transmembrane</keyword>
<gene>
    <name evidence="9" type="ORF">Vau01_026120</name>
</gene>
<accession>A0A8J3Z0C3</accession>
<keyword evidence="3" id="KW-1003">Cell membrane</keyword>
<evidence type="ECO:0000313" key="9">
    <source>
        <dbReference type="EMBL" id="GIJ55096.1"/>
    </source>
</evidence>
<feature type="transmembrane region" description="Helical" evidence="7">
    <location>
        <begin position="15"/>
        <end position="34"/>
    </location>
</feature>
<keyword evidence="5 7" id="KW-1133">Transmembrane helix</keyword>
<dbReference type="PANTHER" id="PTHR23517">
    <property type="entry name" value="RESISTANCE PROTEIN MDTM, PUTATIVE-RELATED-RELATED"/>
    <property type="match status" value="1"/>
</dbReference>
<dbReference type="CDD" id="cd17325">
    <property type="entry name" value="MFS_MdtG_SLC18_like"/>
    <property type="match status" value="1"/>
</dbReference>
<name>A0A8J3Z0C3_9ACTN</name>
<reference evidence="9" key="1">
    <citation type="submission" date="2021-01" db="EMBL/GenBank/DDBJ databases">
        <title>Whole genome shotgun sequence of Virgisporangium aurantiacum NBRC 16421.</title>
        <authorList>
            <person name="Komaki H."/>
            <person name="Tamura T."/>
        </authorList>
    </citation>
    <scope>NUCLEOTIDE SEQUENCE</scope>
    <source>
        <strain evidence="9">NBRC 16421</strain>
    </source>
</reference>
<evidence type="ECO:0000256" key="2">
    <source>
        <dbReference type="ARBA" id="ARBA00022448"/>
    </source>
</evidence>